<dbReference type="Proteomes" id="UP000826725">
    <property type="component" value="Chromosome"/>
</dbReference>
<keyword evidence="6 10" id="KW-0812">Transmembrane</keyword>
<evidence type="ECO:0000256" key="3">
    <source>
        <dbReference type="ARBA" id="ARBA00022475"/>
    </source>
</evidence>
<dbReference type="InterPro" id="IPR003400">
    <property type="entry name" value="ExbD"/>
</dbReference>
<keyword evidence="10" id="KW-0653">Protein transport</keyword>
<dbReference type="NCBIfam" id="TIGR02801">
    <property type="entry name" value="tolR"/>
    <property type="match status" value="1"/>
</dbReference>
<evidence type="ECO:0000256" key="5">
    <source>
        <dbReference type="ARBA" id="ARBA00022618"/>
    </source>
</evidence>
<keyword evidence="10" id="KW-0813">Transport</keyword>
<dbReference type="GO" id="GO:0015031">
    <property type="term" value="P:protein transport"/>
    <property type="evidence" value="ECO:0007669"/>
    <property type="project" value="UniProtKB-KW"/>
</dbReference>
<organism evidence="12 13">
    <name type="scientific">Desulfomarina profundi</name>
    <dbReference type="NCBI Taxonomy" id="2772557"/>
    <lineage>
        <taxon>Bacteria</taxon>
        <taxon>Pseudomonadati</taxon>
        <taxon>Thermodesulfobacteriota</taxon>
        <taxon>Desulfobulbia</taxon>
        <taxon>Desulfobulbales</taxon>
        <taxon>Desulfobulbaceae</taxon>
        <taxon>Desulfomarina</taxon>
    </lineage>
</organism>
<evidence type="ECO:0000256" key="11">
    <source>
        <dbReference type="SAM" id="Phobius"/>
    </source>
</evidence>
<name>A0A8D5JP01_9BACT</name>
<proteinExistence type="inferred from homology"/>
<dbReference type="PANTHER" id="PTHR30558">
    <property type="entry name" value="EXBD MEMBRANE COMPONENT OF PMF-DRIVEN MACROMOLECULE IMPORT SYSTEM"/>
    <property type="match status" value="1"/>
</dbReference>
<keyword evidence="7 11" id="KW-1133">Transmembrane helix</keyword>
<evidence type="ECO:0000256" key="1">
    <source>
        <dbReference type="ARBA" id="ARBA00004162"/>
    </source>
</evidence>
<keyword evidence="13" id="KW-1185">Reference proteome</keyword>
<feature type="transmembrane region" description="Helical" evidence="11">
    <location>
        <begin position="21"/>
        <end position="39"/>
    </location>
</feature>
<evidence type="ECO:0000256" key="10">
    <source>
        <dbReference type="RuleBase" id="RU003879"/>
    </source>
</evidence>
<dbReference type="AlphaFoldDB" id="A0A8D5JP01"/>
<protein>
    <submittedName>
        <fullName evidence="12">Protein TolR</fullName>
    </submittedName>
</protein>
<dbReference type="GO" id="GO:0005886">
    <property type="term" value="C:plasma membrane"/>
    <property type="evidence" value="ECO:0007669"/>
    <property type="project" value="UniProtKB-SubCell"/>
</dbReference>
<keyword evidence="5" id="KW-0132">Cell division</keyword>
<dbReference type="EMBL" id="AP024086">
    <property type="protein sequence ID" value="BCL60725.1"/>
    <property type="molecule type" value="Genomic_DNA"/>
</dbReference>
<reference evidence="12" key="1">
    <citation type="submission" date="2020-09" db="EMBL/GenBank/DDBJ databases">
        <title>Desulfogranum mesoprofundum gen. nov., sp. nov., a novel mesophilic, sulfate-reducing chemolithoautotroph isolated from a deep-sea hydrothermal vent chimney in the Suiyo Seamount.</title>
        <authorList>
            <person name="Hashimoto Y."/>
            <person name="Nakagawa S."/>
        </authorList>
    </citation>
    <scope>NUCLEOTIDE SEQUENCE</scope>
    <source>
        <strain evidence="12">KT2</strain>
    </source>
</reference>
<evidence type="ECO:0000256" key="4">
    <source>
        <dbReference type="ARBA" id="ARBA00022519"/>
    </source>
</evidence>
<comment type="subcellular location">
    <subcellularLocation>
        <location evidence="1">Cell membrane</location>
        <topology evidence="1">Single-pass membrane protein</topology>
    </subcellularLocation>
    <subcellularLocation>
        <location evidence="10">Cell membrane</location>
        <topology evidence="10">Single-pass type II membrane protein</topology>
    </subcellularLocation>
</comment>
<evidence type="ECO:0000256" key="9">
    <source>
        <dbReference type="ARBA" id="ARBA00023306"/>
    </source>
</evidence>
<evidence type="ECO:0000256" key="8">
    <source>
        <dbReference type="ARBA" id="ARBA00023136"/>
    </source>
</evidence>
<comment type="similarity">
    <text evidence="2 10">Belongs to the ExbD/TolR family.</text>
</comment>
<keyword evidence="8 11" id="KW-0472">Membrane</keyword>
<dbReference type="PANTHER" id="PTHR30558:SF7">
    <property type="entry name" value="TOL-PAL SYSTEM PROTEIN TOLR"/>
    <property type="match status" value="1"/>
</dbReference>
<evidence type="ECO:0000256" key="7">
    <source>
        <dbReference type="ARBA" id="ARBA00022989"/>
    </source>
</evidence>
<evidence type="ECO:0000256" key="2">
    <source>
        <dbReference type="ARBA" id="ARBA00005811"/>
    </source>
</evidence>
<accession>A0A8D5JP01</accession>
<keyword evidence="4" id="KW-0997">Cell inner membrane</keyword>
<evidence type="ECO:0000256" key="6">
    <source>
        <dbReference type="ARBA" id="ARBA00022692"/>
    </source>
</evidence>
<dbReference type="GO" id="GO:0051301">
    <property type="term" value="P:cell division"/>
    <property type="evidence" value="ECO:0007669"/>
    <property type="project" value="UniProtKB-KW"/>
</dbReference>
<dbReference type="InterPro" id="IPR014168">
    <property type="entry name" value="Tol-Pal_TolR"/>
</dbReference>
<sequence length="138" mass="15321">MGPVRGNGRKRLVSDINVTPLVDVMLVLLIIFMVTAPMMTQGLNIDLPETTSKSLRQEEKPIIVTIDKDGQISINNVVQVRALMVQELEKNYAMNKKQPIFLRADKNVPYGIVVGVMADIKAVGFDKIGMITKPSEKK</sequence>
<keyword evidence="9" id="KW-0131">Cell cycle</keyword>
<evidence type="ECO:0000313" key="13">
    <source>
        <dbReference type="Proteomes" id="UP000826725"/>
    </source>
</evidence>
<evidence type="ECO:0000313" key="12">
    <source>
        <dbReference type="EMBL" id="BCL60725.1"/>
    </source>
</evidence>
<dbReference type="RefSeq" id="WP_228856827.1">
    <property type="nucleotide sequence ID" value="NZ_AP024086.1"/>
</dbReference>
<dbReference type="GO" id="GO:0022857">
    <property type="term" value="F:transmembrane transporter activity"/>
    <property type="evidence" value="ECO:0007669"/>
    <property type="project" value="InterPro"/>
</dbReference>
<gene>
    <name evidence="12" type="ORF">DGMP_14180</name>
</gene>
<dbReference type="Pfam" id="PF02472">
    <property type="entry name" value="ExbD"/>
    <property type="match status" value="1"/>
</dbReference>
<keyword evidence="3" id="KW-1003">Cell membrane</keyword>
<dbReference type="KEGG" id="dbk:DGMP_14180"/>